<name>A0AAD5V5B9_9APHY</name>
<sequence>MESLNPDVYLYIIDQLHGDKVSLSNATLVSRSWLSPCQARLFSSLRIYGIVKEGFPFRPEGYIQFLEKNPEIAGYVQHLELLNQFLPGLERLLIPTGPRLVQEMSLSRCFAIIPKLPRLQGLVISRAGIGYTAFPLPPQLPSITSLHLHHLEFTDYAPISVWEILRPLTNLRTLHMSRVWIPQHSTGQDGSESAFSRPPIETLMLPSSWEGGLRGIPESMPLFIGLADRGCLQSTSTLEVGLNYERDNSLPIYDDVFDRVASQLNHLTLHATARGDGNLWPRLNRCDHLRSIVYIMPYEFKSEFVRKPWDAVMDSLDVLPLNPNLSSITIETSFSSFPFYMPSLGTSVDWDRFASIVGTCGAKILLRFIDVAGRHRYSVSRPEWVHDLLISRLAGLFERGILRDEWTVAKRSATTPR</sequence>
<keyword evidence="2" id="KW-1185">Reference proteome</keyword>
<dbReference type="InterPro" id="IPR032675">
    <property type="entry name" value="LRR_dom_sf"/>
</dbReference>
<evidence type="ECO:0000313" key="1">
    <source>
        <dbReference type="EMBL" id="KAJ3486703.1"/>
    </source>
</evidence>
<dbReference type="AlphaFoldDB" id="A0AAD5V5B9"/>
<dbReference type="SUPFAM" id="SSF52047">
    <property type="entry name" value="RNI-like"/>
    <property type="match status" value="1"/>
</dbReference>
<dbReference type="EMBL" id="JANAWD010000113">
    <property type="protein sequence ID" value="KAJ3486703.1"/>
    <property type="molecule type" value="Genomic_DNA"/>
</dbReference>
<accession>A0AAD5V5B9</accession>
<organism evidence="1 2">
    <name type="scientific">Meripilus lineatus</name>
    <dbReference type="NCBI Taxonomy" id="2056292"/>
    <lineage>
        <taxon>Eukaryota</taxon>
        <taxon>Fungi</taxon>
        <taxon>Dikarya</taxon>
        <taxon>Basidiomycota</taxon>
        <taxon>Agaricomycotina</taxon>
        <taxon>Agaricomycetes</taxon>
        <taxon>Polyporales</taxon>
        <taxon>Meripilaceae</taxon>
        <taxon>Meripilus</taxon>
    </lineage>
</organism>
<evidence type="ECO:0000313" key="2">
    <source>
        <dbReference type="Proteomes" id="UP001212997"/>
    </source>
</evidence>
<dbReference type="Gene3D" id="3.80.10.10">
    <property type="entry name" value="Ribonuclease Inhibitor"/>
    <property type="match status" value="1"/>
</dbReference>
<comment type="caution">
    <text evidence="1">The sequence shown here is derived from an EMBL/GenBank/DDBJ whole genome shotgun (WGS) entry which is preliminary data.</text>
</comment>
<reference evidence="1" key="1">
    <citation type="submission" date="2022-07" db="EMBL/GenBank/DDBJ databases">
        <title>Genome Sequence of Physisporinus lineatus.</title>
        <authorList>
            <person name="Buettner E."/>
        </authorList>
    </citation>
    <scope>NUCLEOTIDE SEQUENCE</scope>
    <source>
        <strain evidence="1">VT162</strain>
    </source>
</reference>
<proteinExistence type="predicted"/>
<gene>
    <name evidence="1" type="ORF">NLI96_g4042</name>
</gene>
<protein>
    <submittedName>
        <fullName evidence="1">Uncharacterized protein</fullName>
    </submittedName>
</protein>
<dbReference type="Proteomes" id="UP001212997">
    <property type="component" value="Unassembled WGS sequence"/>
</dbReference>